<protein>
    <recommendedName>
        <fullName evidence="6">Protein kinase domain-containing protein</fullName>
    </recommendedName>
</protein>
<feature type="compositionally biased region" description="Low complexity" evidence="5">
    <location>
        <begin position="374"/>
        <end position="389"/>
    </location>
</feature>
<sequence length="694" mass="78404">MTARTLNNVVNDQTVALNALIYGYGGHSLVTPHHQLQQVWWTEERIDERVNQDFVTARLQPREREWLNRPVGFGDLTDDTYLEWILEKARRLFLILVEIGEADRIFAVVEKSWDDDDLPLSMDDIEQLALSNRRDDQANARFYQTQFSFLLRVLGPGVHVDYASNEQIPLEYVMGLPPAVSLQQWSRVHLPKKPHEVYVRRKFAMGDQESPFTFEEDYIMDVESAQMVEHEHIAPVWASYTSKEFGYTLTNFVGQHTLKTFIDHREPPQYKKLPKPERRQLVLNWMLCLTDAVATLHRNGFCHSAIRPSNILIDERNNIAFSDIASLSTFQRDKRPDPMEVYVYAAPETQNAVDAFEPDRVAPPPVIGTRRKPSIASKSSSGSSNSSGSRQKLTKSPTANEFSGFNFGFKRNKQPVQRQRSRVHETEQADVYMLGCVFVEIITFMLKRKPNDFVKHRSSKQKERVNTGGKNTRTDSSYHANMDKIETWMSALETSASAFEHEEFQVVPPILAIVRTMLSRNPHMRPGAREIRTQLTDILLTLTSMPDIHCGAHKHDAAPAASSRSGSDGGWTSSFRSSSISSGSTESTFSDTDTIRQSSMSSDSVSSIVNSYSDRATLSGISEVDIDDDVMWASFTSKSTAPSIDTDYDPSPPLSPVSPRSFTSPITPESDRSPSPSSTVVPPSRWHKPRLLLP</sequence>
<evidence type="ECO:0000256" key="5">
    <source>
        <dbReference type="SAM" id="MobiDB-lite"/>
    </source>
</evidence>
<reference evidence="7 8" key="1">
    <citation type="submission" date="2021-02" db="EMBL/GenBank/DDBJ databases">
        <title>Genome assembly of Pseudopithomyces chartarum.</title>
        <authorList>
            <person name="Jauregui R."/>
            <person name="Singh J."/>
            <person name="Voisey C."/>
        </authorList>
    </citation>
    <scope>NUCLEOTIDE SEQUENCE [LARGE SCALE GENOMIC DNA]</scope>
    <source>
        <strain evidence="7 8">AGR01</strain>
    </source>
</reference>
<evidence type="ECO:0000259" key="6">
    <source>
        <dbReference type="PROSITE" id="PS50011"/>
    </source>
</evidence>
<dbReference type="SMART" id="SM00220">
    <property type="entry name" value="S_TKc"/>
    <property type="match status" value="1"/>
</dbReference>
<keyword evidence="3" id="KW-0418">Kinase</keyword>
<evidence type="ECO:0000313" key="8">
    <source>
        <dbReference type="Proteomes" id="UP001280581"/>
    </source>
</evidence>
<keyword evidence="2" id="KW-0547">Nucleotide-binding</keyword>
<feature type="compositionally biased region" description="Polar residues" evidence="5">
    <location>
        <begin position="390"/>
        <end position="403"/>
    </location>
</feature>
<feature type="region of interest" description="Disordered" evidence="5">
    <location>
        <begin position="641"/>
        <end position="694"/>
    </location>
</feature>
<feature type="region of interest" description="Disordered" evidence="5">
    <location>
        <begin position="354"/>
        <end position="407"/>
    </location>
</feature>
<dbReference type="Pfam" id="PF00069">
    <property type="entry name" value="Pkinase"/>
    <property type="match status" value="1"/>
</dbReference>
<dbReference type="GO" id="GO:0110031">
    <property type="term" value="P:negative regulation of G2/MI transition of meiotic cell cycle"/>
    <property type="evidence" value="ECO:0007669"/>
    <property type="project" value="TreeGrafter"/>
</dbReference>
<evidence type="ECO:0000256" key="1">
    <source>
        <dbReference type="ARBA" id="ARBA00022679"/>
    </source>
</evidence>
<dbReference type="PROSITE" id="PS50011">
    <property type="entry name" value="PROTEIN_KINASE_DOM"/>
    <property type="match status" value="1"/>
</dbReference>
<evidence type="ECO:0000256" key="2">
    <source>
        <dbReference type="ARBA" id="ARBA00022741"/>
    </source>
</evidence>
<dbReference type="Proteomes" id="UP001280581">
    <property type="component" value="Unassembled WGS sequence"/>
</dbReference>
<dbReference type="InterPro" id="IPR011009">
    <property type="entry name" value="Kinase-like_dom_sf"/>
</dbReference>
<comment type="caution">
    <text evidence="7">The sequence shown here is derived from an EMBL/GenBank/DDBJ whole genome shotgun (WGS) entry which is preliminary data.</text>
</comment>
<feature type="compositionally biased region" description="Basic and acidic residues" evidence="5">
    <location>
        <begin position="455"/>
        <end position="465"/>
    </location>
</feature>
<feature type="domain" description="Protein kinase" evidence="6">
    <location>
        <begin position="148"/>
        <end position="540"/>
    </location>
</feature>
<evidence type="ECO:0000313" key="7">
    <source>
        <dbReference type="EMBL" id="KAK3214612.1"/>
    </source>
</evidence>
<feature type="compositionally biased region" description="Low complexity" evidence="5">
    <location>
        <begin position="673"/>
        <end position="684"/>
    </location>
</feature>
<dbReference type="PANTHER" id="PTHR11042">
    <property type="entry name" value="EUKARYOTIC TRANSLATION INITIATION FACTOR 2-ALPHA KINASE EIF2-ALPHA KINASE -RELATED"/>
    <property type="match status" value="1"/>
</dbReference>
<proteinExistence type="predicted"/>
<dbReference type="GO" id="GO:0005634">
    <property type="term" value="C:nucleus"/>
    <property type="evidence" value="ECO:0007669"/>
    <property type="project" value="TreeGrafter"/>
</dbReference>
<dbReference type="GO" id="GO:0005524">
    <property type="term" value="F:ATP binding"/>
    <property type="evidence" value="ECO:0007669"/>
    <property type="project" value="UniProtKB-KW"/>
</dbReference>
<dbReference type="PANTHER" id="PTHR11042:SF190">
    <property type="entry name" value="MITOSIS INHIBITOR PROTEIN KINASE MIK1"/>
    <property type="match status" value="1"/>
</dbReference>
<name>A0AAN6RK45_9PLEO</name>
<dbReference type="SUPFAM" id="SSF56112">
    <property type="entry name" value="Protein kinase-like (PK-like)"/>
    <property type="match status" value="1"/>
</dbReference>
<keyword evidence="4" id="KW-0067">ATP-binding</keyword>
<evidence type="ECO:0000256" key="3">
    <source>
        <dbReference type="ARBA" id="ARBA00022777"/>
    </source>
</evidence>
<organism evidence="7 8">
    <name type="scientific">Pseudopithomyces chartarum</name>
    <dbReference type="NCBI Taxonomy" id="1892770"/>
    <lineage>
        <taxon>Eukaryota</taxon>
        <taxon>Fungi</taxon>
        <taxon>Dikarya</taxon>
        <taxon>Ascomycota</taxon>
        <taxon>Pezizomycotina</taxon>
        <taxon>Dothideomycetes</taxon>
        <taxon>Pleosporomycetidae</taxon>
        <taxon>Pleosporales</taxon>
        <taxon>Massarineae</taxon>
        <taxon>Didymosphaeriaceae</taxon>
        <taxon>Pseudopithomyces</taxon>
    </lineage>
</organism>
<feature type="compositionally biased region" description="Low complexity" evidence="5">
    <location>
        <begin position="570"/>
        <end position="604"/>
    </location>
</feature>
<accession>A0AAN6RK45</accession>
<keyword evidence="1" id="KW-0808">Transferase</keyword>
<feature type="region of interest" description="Disordered" evidence="5">
    <location>
        <begin position="455"/>
        <end position="477"/>
    </location>
</feature>
<feature type="region of interest" description="Disordered" evidence="5">
    <location>
        <begin position="556"/>
        <end position="604"/>
    </location>
</feature>
<dbReference type="AlphaFoldDB" id="A0AAN6RK45"/>
<dbReference type="InterPro" id="IPR050339">
    <property type="entry name" value="CC_SR_Kinase"/>
</dbReference>
<evidence type="ECO:0000256" key="4">
    <source>
        <dbReference type="ARBA" id="ARBA00022840"/>
    </source>
</evidence>
<dbReference type="InterPro" id="IPR000719">
    <property type="entry name" value="Prot_kinase_dom"/>
</dbReference>
<feature type="compositionally biased region" description="Basic residues" evidence="5">
    <location>
        <begin position="685"/>
        <end position="694"/>
    </location>
</feature>
<dbReference type="GO" id="GO:0004713">
    <property type="term" value="F:protein tyrosine kinase activity"/>
    <property type="evidence" value="ECO:0007669"/>
    <property type="project" value="TreeGrafter"/>
</dbReference>
<dbReference type="GO" id="GO:0005737">
    <property type="term" value="C:cytoplasm"/>
    <property type="evidence" value="ECO:0007669"/>
    <property type="project" value="TreeGrafter"/>
</dbReference>
<dbReference type="EMBL" id="WVTA01000003">
    <property type="protein sequence ID" value="KAK3214612.1"/>
    <property type="molecule type" value="Genomic_DNA"/>
</dbReference>
<dbReference type="Gene3D" id="1.10.510.10">
    <property type="entry name" value="Transferase(Phosphotransferase) domain 1"/>
    <property type="match status" value="1"/>
</dbReference>
<gene>
    <name evidence="7" type="ORF">GRF29_19g763833</name>
</gene>
<keyword evidence="8" id="KW-1185">Reference proteome</keyword>
<feature type="compositionally biased region" description="Polar residues" evidence="5">
    <location>
        <begin position="468"/>
        <end position="477"/>
    </location>
</feature>